<keyword evidence="2" id="KW-1185">Reference proteome</keyword>
<dbReference type="Proteomes" id="UP000036780">
    <property type="component" value="Unassembled WGS sequence"/>
</dbReference>
<proteinExistence type="predicted"/>
<protein>
    <submittedName>
        <fullName evidence="1">Uncharacterized protein</fullName>
    </submittedName>
</protein>
<evidence type="ECO:0000313" key="2">
    <source>
        <dbReference type="Proteomes" id="UP000036780"/>
    </source>
</evidence>
<dbReference type="EMBL" id="LGTO01000002">
    <property type="protein sequence ID" value="KNE22222.1"/>
    <property type="molecule type" value="Genomic_DNA"/>
</dbReference>
<dbReference type="RefSeq" id="WP_072741585.1">
    <property type="nucleotide sequence ID" value="NZ_CP073011.1"/>
</dbReference>
<organism evidence="1 2">
    <name type="scientific">Virgibacillus pantothenticus</name>
    <dbReference type="NCBI Taxonomy" id="1473"/>
    <lineage>
        <taxon>Bacteria</taxon>
        <taxon>Bacillati</taxon>
        <taxon>Bacillota</taxon>
        <taxon>Bacilli</taxon>
        <taxon>Bacillales</taxon>
        <taxon>Bacillaceae</taxon>
        <taxon>Virgibacillus</taxon>
    </lineage>
</organism>
<reference evidence="2" key="1">
    <citation type="submission" date="2015-07" db="EMBL/GenBank/DDBJ databases">
        <title>Fjat-10053 dsm26.</title>
        <authorList>
            <person name="Liu B."/>
            <person name="Wang J."/>
            <person name="Zhu Y."/>
            <person name="Liu G."/>
            <person name="Chen Q."/>
            <person name="Chen Z."/>
            <person name="Lan J."/>
            <person name="Che J."/>
            <person name="Ge C."/>
            <person name="Shi H."/>
            <person name="Pan Z."/>
            <person name="Liu X."/>
        </authorList>
    </citation>
    <scope>NUCLEOTIDE SEQUENCE [LARGE SCALE GENOMIC DNA]</scope>
    <source>
        <strain evidence="2">DSM 26</strain>
    </source>
</reference>
<sequence>MEKFTVCEWMKANGLTEDEINFIETIITSTAMQESGLVSNKNINSKVNLLFPNRKFYLNEKINYEILSYFLTENEISIDLKELLNRYYSQGICKEHCKKLLAKV</sequence>
<dbReference type="PATRIC" id="fig|1473.5.peg.3039"/>
<comment type="caution">
    <text evidence="1">The sequence shown here is derived from an EMBL/GenBank/DDBJ whole genome shotgun (WGS) entry which is preliminary data.</text>
</comment>
<dbReference type="AlphaFoldDB" id="A0A0L0QUM6"/>
<gene>
    <name evidence="1" type="ORF">AFK71_00785</name>
</gene>
<name>A0A0L0QUM6_VIRPA</name>
<accession>A0A0L0QUM6</accession>
<dbReference type="GeneID" id="66869053"/>
<evidence type="ECO:0000313" key="1">
    <source>
        <dbReference type="EMBL" id="KNE22222.1"/>
    </source>
</evidence>